<dbReference type="InterPro" id="IPR013783">
    <property type="entry name" value="Ig-like_fold"/>
</dbReference>
<accession>E8WWV6</accession>
<proteinExistence type="predicted"/>
<dbReference type="AlphaFoldDB" id="E8WWV6"/>
<dbReference type="KEGG" id="acm:AciX9_0362"/>
<evidence type="ECO:0000313" key="3">
    <source>
        <dbReference type="Proteomes" id="UP000000343"/>
    </source>
</evidence>
<feature type="signal peptide" evidence="1">
    <location>
        <begin position="1"/>
        <end position="21"/>
    </location>
</feature>
<protein>
    <recommendedName>
        <fullName evidence="4">Ig-like domain-containing protein</fullName>
    </recommendedName>
</protein>
<sequence>MNRVVYGLLRCISALMIVCVAGCGAGAGSSASSGLGLAIVVQPKNQSVPMGLSGSFTVQADDSLGGAGLHYQWSRNGTLIAGATSSSYTTAATAFSDSGSTFTVLVSDASGSVASNAASLTVTARAPKAGDLRFQQVDAASTVNGYVFDDGLLHDVACPLQGGGGTTVTGKSATGTAFYLANDHCSYQFDTFDLPAGTTGLSVGYADVGLPDYQSVLDGTLLPPNSPAPNDPGSVINSLNLDPVNNTVALSFINSDNSSGFDRATYTLPASGLQAAATQEGLKGRVVTAISYDGSQATFLSYGWKGDPSTVYEAKAMLATLSTALTAAQELASEGYIITATANSQAADSGVILLGTRVQGDTMARPILVGDAEAGTQYAVFSGGYAVVAVVYQYLQNNGVLWNYIGER</sequence>
<dbReference type="Gene3D" id="2.60.40.10">
    <property type="entry name" value="Immunoglobulins"/>
    <property type="match status" value="1"/>
</dbReference>
<keyword evidence="1" id="KW-0732">Signal</keyword>
<name>E8WWV6_GRATM</name>
<evidence type="ECO:0000313" key="2">
    <source>
        <dbReference type="EMBL" id="ADW67434.1"/>
    </source>
</evidence>
<evidence type="ECO:0000256" key="1">
    <source>
        <dbReference type="SAM" id="SignalP"/>
    </source>
</evidence>
<dbReference type="HOGENOM" id="CLU_673980_0_0_0"/>
<organism evidence="3">
    <name type="scientific">Granulicella tundricola (strain ATCC BAA-1859 / DSM 23138 / MP5ACTX9)</name>
    <dbReference type="NCBI Taxonomy" id="1198114"/>
    <lineage>
        <taxon>Bacteria</taxon>
        <taxon>Pseudomonadati</taxon>
        <taxon>Acidobacteriota</taxon>
        <taxon>Terriglobia</taxon>
        <taxon>Terriglobales</taxon>
        <taxon>Acidobacteriaceae</taxon>
        <taxon>Granulicella</taxon>
    </lineage>
</organism>
<dbReference type="PaxDb" id="1198114-AciX9_0362"/>
<reference evidence="3" key="1">
    <citation type="submission" date="2011-01" db="EMBL/GenBank/DDBJ databases">
        <title>Complete sequence of chromosome of Acidobacterium sp. MP5ACTX9.</title>
        <authorList>
            <consortium name="US DOE Joint Genome Institute"/>
            <person name="Lucas S."/>
            <person name="Copeland A."/>
            <person name="Lapidus A."/>
            <person name="Cheng J.-F."/>
            <person name="Goodwin L."/>
            <person name="Pitluck S."/>
            <person name="Teshima H."/>
            <person name="Detter J.C."/>
            <person name="Han C."/>
            <person name="Tapia R."/>
            <person name="Land M."/>
            <person name="Hauser L."/>
            <person name="Kyrpides N."/>
            <person name="Ivanova N."/>
            <person name="Ovchinnikova G."/>
            <person name="Pagani I."/>
            <person name="Rawat S.R."/>
            <person name="Mannisto M."/>
            <person name="Haggblom M.M."/>
            <person name="Woyke T."/>
        </authorList>
    </citation>
    <scope>NUCLEOTIDE SEQUENCE [LARGE SCALE GENOMIC DNA]</scope>
    <source>
        <strain evidence="3">MP5ACTX9</strain>
    </source>
</reference>
<dbReference type="STRING" id="1198114.AciX9_0362"/>
<keyword evidence="3" id="KW-1185">Reference proteome</keyword>
<dbReference type="eggNOG" id="COG3250">
    <property type="taxonomic scope" value="Bacteria"/>
</dbReference>
<feature type="chain" id="PRO_5003230387" description="Ig-like domain-containing protein" evidence="1">
    <location>
        <begin position="22"/>
        <end position="408"/>
    </location>
</feature>
<dbReference type="Proteomes" id="UP000000343">
    <property type="component" value="Chromosome"/>
</dbReference>
<dbReference type="EMBL" id="CP002480">
    <property type="protein sequence ID" value="ADW67434.1"/>
    <property type="molecule type" value="Genomic_DNA"/>
</dbReference>
<evidence type="ECO:0008006" key="4">
    <source>
        <dbReference type="Google" id="ProtNLM"/>
    </source>
</evidence>
<gene>
    <name evidence="2" type="ordered locus">AciX9_0362</name>
</gene>